<reference evidence="6 7" key="1">
    <citation type="journal article" date="2022" name="Nat. Genet.">
        <title>Improved pea reference genome and pan-genome highlight genomic features and evolutionary characteristics.</title>
        <authorList>
            <person name="Yang T."/>
            <person name="Liu R."/>
            <person name="Luo Y."/>
            <person name="Hu S."/>
            <person name="Wang D."/>
            <person name="Wang C."/>
            <person name="Pandey M.K."/>
            <person name="Ge S."/>
            <person name="Xu Q."/>
            <person name="Li N."/>
            <person name="Li G."/>
            <person name="Huang Y."/>
            <person name="Saxena R.K."/>
            <person name="Ji Y."/>
            <person name="Li M."/>
            <person name="Yan X."/>
            <person name="He Y."/>
            <person name="Liu Y."/>
            <person name="Wang X."/>
            <person name="Xiang C."/>
            <person name="Varshney R.K."/>
            <person name="Ding H."/>
            <person name="Gao S."/>
            <person name="Zong X."/>
        </authorList>
    </citation>
    <scope>NUCLEOTIDE SEQUENCE [LARGE SCALE GENOMIC DNA]</scope>
    <source>
        <strain evidence="6 7">cv. Zhongwan 6</strain>
    </source>
</reference>
<dbReference type="GO" id="GO:0016035">
    <property type="term" value="C:zeta DNA polymerase complex"/>
    <property type="evidence" value="ECO:0007669"/>
    <property type="project" value="InterPro"/>
</dbReference>
<dbReference type="EC" id="2.7.7.7" evidence="1"/>
<keyword evidence="2" id="KW-0808">Transferase</keyword>
<dbReference type="Pfam" id="PF00136">
    <property type="entry name" value="DNA_pol_B"/>
    <property type="match status" value="1"/>
</dbReference>
<evidence type="ECO:0000256" key="1">
    <source>
        <dbReference type="ARBA" id="ARBA00012417"/>
    </source>
</evidence>
<dbReference type="Gene3D" id="3.30.420.10">
    <property type="entry name" value="Ribonuclease H-like superfamily/Ribonuclease H"/>
    <property type="match status" value="1"/>
</dbReference>
<protein>
    <recommendedName>
        <fullName evidence="1">DNA-directed DNA polymerase</fullName>
        <ecNumber evidence="1">2.7.7.7</ecNumber>
    </recommendedName>
</protein>
<dbReference type="InterPro" id="IPR023211">
    <property type="entry name" value="DNA_pol_palm_dom_sf"/>
</dbReference>
<dbReference type="PANTHER" id="PTHR45812:SF1">
    <property type="entry name" value="DNA POLYMERASE ZETA CATALYTIC SUBUNIT"/>
    <property type="match status" value="1"/>
</dbReference>
<dbReference type="AlphaFoldDB" id="A0A9D4X1T1"/>
<organism evidence="6 7">
    <name type="scientific">Pisum sativum</name>
    <name type="common">Garden pea</name>
    <name type="synonym">Lathyrus oleraceus</name>
    <dbReference type="NCBI Taxonomy" id="3888"/>
    <lineage>
        <taxon>Eukaryota</taxon>
        <taxon>Viridiplantae</taxon>
        <taxon>Streptophyta</taxon>
        <taxon>Embryophyta</taxon>
        <taxon>Tracheophyta</taxon>
        <taxon>Spermatophyta</taxon>
        <taxon>Magnoliopsida</taxon>
        <taxon>eudicotyledons</taxon>
        <taxon>Gunneridae</taxon>
        <taxon>Pentapetalae</taxon>
        <taxon>rosids</taxon>
        <taxon>fabids</taxon>
        <taxon>Fabales</taxon>
        <taxon>Fabaceae</taxon>
        <taxon>Papilionoideae</taxon>
        <taxon>50 kb inversion clade</taxon>
        <taxon>NPAAA clade</taxon>
        <taxon>Hologalegina</taxon>
        <taxon>IRL clade</taxon>
        <taxon>Fabeae</taxon>
        <taxon>Lathyrus</taxon>
    </lineage>
</organism>
<dbReference type="InterPro" id="IPR036397">
    <property type="entry name" value="RNaseH_sf"/>
</dbReference>
<dbReference type="InterPro" id="IPR030559">
    <property type="entry name" value="PolZ_Rev3"/>
</dbReference>
<evidence type="ECO:0000259" key="5">
    <source>
        <dbReference type="Pfam" id="PF00136"/>
    </source>
</evidence>
<keyword evidence="4" id="KW-0239">DNA-directed DNA polymerase</keyword>
<evidence type="ECO:0000256" key="3">
    <source>
        <dbReference type="ARBA" id="ARBA00022695"/>
    </source>
</evidence>
<dbReference type="GO" id="GO:0003887">
    <property type="term" value="F:DNA-directed DNA polymerase activity"/>
    <property type="evidence" value="ECO:0007669"/>
    <property type="project" value="UniProtKB-KW"/>
</dbReference>
<evidence type="ECO:0000256" key="4">
    <source>
        <dbReference type="ARBA" id="ARBA00022932"/>
    </source>
</evidence>
<dbReference type="Gene3D" id="3.90.1600.10">
    <property type="entry name" value="Palm domain of DNA polymerase"/>
    <property type="match status" value="1"/>
</dbReference>
<keyword evidence="7" id="KW-1185">Reference proteome</keyword>
<evidence type="ECO:0000313" key="7">
    <source>
        <dbReference type="Proteomes" id="UP001058974"/>
    </source>
</evidence>
<dbReference type="GO" id="GO:0042276">
    <property type="term" value="P:error-prone translesion synthesis"/>
    <property type="evidence" value="ECO:0007669"/>
    <property type="project" value="TreeGrafter"/>
</dbReference>
<dbReference type="InterPro" id="IPR012337">
    <property type="entry name" value="RNaseH-like_sf"/>
</dbReference>
<dbReference type="SUPFAM" id="SSF53098">
    <property type="entry name" value="Ribonuclease H-like"/>
    <property type="match status" value="1"/>
</dbReference>
<name>A0A9D4X1T1_PEA</name>
<evidence type="ECO:0000313" key="6">
    <source>
        <dbReference type="EMBL" id="KAI5412047.1"/>
    </source>
</evidence>
<gene>
    <name evidence="6" type="ORF">KIW84_056936</name>
</gene>
<dbReference type="Proteomes" id="UP001058974">
    <property type="component" value="Chromosome 5"/>
</dbReference>
<dbReference type="InterPro" id="IPR006134">
    <property type="entry name" value="DNA-dir_DNA_pol_B_multi_dom"/>
</dbReference>
<dbReference type="PANTHER" id="PTHR45812">
    <property type="entry name" value="DNA POLYMERASE ZETA CATALYTIC SUBUNIT"/>
    <property type="match status" value="1"/>
</dbReference>
<dbReference type="GO" id="GO:0005634">
    <property type="term" value="C:nucleus"/>
    <property type="evidence" value="ECO:0007669"/>
    <property type="project" value="TreeGrafter"/>
</dbReference>
<accession>A0A9D4X1T1</accession>
<keyword evidence="3" id="KW-0548">Nucleotidyltransferase</keyword>
<dbReference type="GO" id="GO:0000724">
    <property type="term" value="P:double-strand break repair via homologous recombination"/>
    <property type="evidence" value="ECO:0007669"/>
    <property type="project" value="TreeGrafter"/>
</dbReference>
<evidence type="ECO:0000256" key="2">
    <source>
        <dbReference type="ARBA" id="ARBA00022679"/>
    </source>
</evidence>
<dbReference type="GO" id="GO:0000166">
    <property type="term" value="F:nucleotide binding"/>
    <property type="evidence" value="ECO:0007669"/>
    <property type="project" value="InterPro"/>
</dbReference>
<dbReference type="EMBL" id="JAMSHJ010000005">
    <property type="protein sequence ID" value="KAI5412047.1"/>
    <property type="molecule type" value="Genomic_DNA"/>
</dbReference>
<sequence>MSERSILEPDILDPHSRDYCVQESSIIEDEWGRTHASGVHVGGGIVLNLWRLIHEEVKPNLYSIEAVAEAVLRQKVSSLNHNVLTKWFSNELAHVFGIDLFSVLLRGSQYRVESMFLRLSHTQNYVAILSGRQQVASQPTMECLPLIMEPESGFYSDPVVVLDFQSLYPSMIITYNLCFCTCLGKVVASKTNTLGVSPFSPEQHVLQDLKDQILLTPNGVMFVPSNWFENPTPRDITITHLVPAVFGRAWI</sequence>
<comment type="caution">
    <text evidence="6">The sequence shown here is derived from an EMBL/GenBank/DDBJ whole genome shotgun (WGS) entry which is preliminary data.</text>
</comment>
<dbReference type="Gramene" id="Psat05G0693600-T1">
    <property type="protein sequence ID" value="KAI5412047.1"/>
    <property type="gene ID" value="KIW84_056936"/>
</dbReference>
<dbReference type="InterPro" id="IPR043502">
    <property type="entry name" value="DNA/RNA_pol_sf"/>
</dbReference>
<proteinExistence type="predicted"/>
<dbReference type="GO" id="GO:0003677">
    <property type="term" value="F:DNA binding"/>
    <property type="evidence" value="ECO:0007669"/>
    <property type="project" value="InterPro"/>
</dbReference>
<dbReference type="SUPFAM" id="SSF56672">
    <property type="entry name" value="DNA/RNA polymerases"/>
    <property type="match status" value="1"/>
</dbReference>
<feature type="domain" description="DNA-directed DNA polymerase family B multifunctional" evidence="5">
    <location>
        <begin position="101"/>
        <end position="224"/>
    </location>
</feature>